<dbReference type="Gene3D" id="1.10.220.20">
    <property type="match status" value="1"/>
</dbReference>
<dbReference type="Pfam" id="PF10240">
    <property type="entry name" value="DUF2464"/>
    <property type="match status" value="1"/>
</dbReference>
<dbReference type="SMART" id="SM00233">
    <property type="entry name" value="PH"/>
    <property type="match status" value="1"/>
</dbReference>
<dbReference type="GO" id="GO:0005085">
    <property type="term" value="F:guanyl-nucleotide exchange factor activity"/>
    <property type="evidence" value="ECO:0007669"/>
    <property type="project" value="InterPro"/>
</dbReference>
<dbReference type="InterPro" id="IPR011993">
    <property type="entry name" value="PH-like_dom_sf"/>
</dbReference>
<evidence type="ECO:0000259" key="2">
    <source>
        <dbReference type="PROSITE" id="PS50003"/>
    </source>
</evidence>
<feature type="domain" description="SEC7" evidence="3">
    <location>
        <begin position="913"/>
        <end position="1106"/>
    </location>
</feature>
<evidence type="ECO:0000256" key="1">
    <source>
        <dbReference type="SAM" id="MobiDB-lite"/>
    </source>
</evidence>
<feature type="region of interest" description="Disordered" evidence="1">
    <location>
        <begin position="1"/>
        <end position="28"/>
    </location>
</feature>
<name>F0W2F2_9STRA</name>
<feature type="domain" description="PH" evidence="2">
    <location>
        <begin position="1334"/>
        <end position="1431"/>
    </location>
</feature>
<dbReference type="CDD" id="cd00171">
    <property type="entry name" value="Sec7"/>
    <property type="match status" value="1"/>
</dbReference>
<dbReference type="Gene3D" id="2.100.10.50">
    <property type="match status" value="2"/>
</dbReference>
<evidence type="ECO:0000259" key="3">
    <source>
        <dbReference type="PROSITE" id="PS50190"/>
    </source>
</evidence>
<dbReference type="Gene3D" id="2.30.29.30">
    <property type="entry name" value="Pleckstrin-homology domain (PH domain)/Phosphotyrosine-binding domain (PTB)"/>
    <property type="match status" value="1"/>
</dbReference>
<dbReference type="PROSITE" id="PS51498">
    <property type="entry name" value="MABP"/>
    <property type="match status" value="1"/>
</dbReference>
<protein>
    <submittedName>
        <fullName evidence="5">Brefeldin Ainhibited guanine nucleotideexchange protein putative</fullName>
    </submittedName>
</protein>
<dbReference type="InterPro" id="IPR018798">
    <property type="entry name" value="MVB12A/B"/>
</dbReference>
<feature type="compositionally biased region" description="Basic and acidic residues" evidence="1">
    <location>
        <begin position="1"/>
        <end position="11"/>
    </location>
</feature>
<dbReference type="InterPro" id="IPR023394">
    <property type="entry name" value="Sec7_C_sf"/>
</dbReference>
<dbReference type="InterPro" id="IPR032691">
    <property type="entry name" value="Mon2/Sec7/BIG1-like_HUS"/>
</dbReference>
<gene>
    <name evidence="5" type="primary">AlNc14C9G1203</name>
    <name evidence="5" type="ORF">ALNC14_013810</name>
</gene>
<dbReference type="Gene3D" id="1.10.1000.11">
    <property type="entry name" value="Arf Nucleotide-binding Site Opener,domain 2"/>
    <property type="match status" value="1"/>
</dbReference>
<feature type="domain" description="MABP" evidence="4">
    <location>
        <begin position="171"/>
        <end position="328"/>
    </location>
</feature>
<dbReference type="Pfam" id="PF00169">
    <property type="entry name" value="PH"/>
    <property type="match status" value="1"/>
</dbReference>
<dbReference type="PROSITE" id="PS50003">
    <property type="entry name" value="PH_DOMAIN"/>
    <property type="match status" value="1"/>
</dbReference>
<dbReference type="PANTHER" id="PTHR10663">
    <property type="entry name" value="GUANYL-NUCLEOTIDE EXCHANGE FACTOR"/>
    <property type="match status" value="1"/>
</dbReference>
<accession>F0W2F2</accession>
<dbReference type="EMBL" id="FR824054">
    <property type="protein sequence ID" value="CCA15238.1"/>
    <property type="molecule type" value="Genomic_DNA"/>
</dbReference>
<reference evidence="5" key="2">
    <citation type="submission" date="2011-02" db="EMBL/GenBank/DDBJ databases">
        <authorList>
            <person name="MacLean D."/>
        </authorList>
    </citation>
    <scope>NUCLEOTIDE SEQUENCE</scope>
</reference>
<dbReference type="Pfam" id="PF01369">
    <property type="entry name" value="Sec7"/>
    <property type="match status" value="1"/>
</dbReference>
<dbReference type="PROSITE" id="PS50190">
    <property type="entry name" value="SEC7"/>
    <property type="match status" value="1"/>
</dbReference>
<dbReference type="InterPro" id="IPR023341">
    <property type="entry name" value="MABP"/>
</dbReference>
<dbReference type="GO" id="GO:0032012">
    <property type="term" value="P:regulation of ARF protein signal transduction"/>
    <property type="evidence" value="ECO:0007669"/>
    <property type="project" value="InterPro"/>
</dbReference>
<dbReference type="SUPFAM" id="SSF48425">
    <property type="entry name" value="Sec7 domain"/>
    <property type="match status" value="1"/>
</dbReference>
<organism evidence="5">
    <name type="scientific">Albugo laibachii Nc14</name>
    <dbReference type="NCBI Taxonomy" id="890382"/>
    <lineage>
        <taxon>Eukaryota</taxon>
        <taxon>Sar</taxon>
        <taxon>Stramenopiles</taxon>
        <taxon>Oomycota</taxon>
        <taxon>Peronosporomycetes</taxon>
        <taxon>Albuginales</taxon>
        <taxon>Albuginaceae</taxon>
        <taxon>Albugo</taxon>
    </lineage>
</organism>
<dbReference type="Pfam" id="PF12783">
    <property type="entry name" value="Sec7-like_HUS"/>
    <property type="match status" value="1"/>
</dbReference>
<proteinExistence type="predicted"/>
<evidence type="ECO:0000313" key="5">
    <source>
        <dbReference type="EMBL" id="CCA15238.1"/>
    </source>
</evidence>
<dbReference type="FunFam" id="1.10.1000.11:FF:000002">
    <property type="entry name" value="Cytohesin 1"/>
    <property type="match status" value="1"/>
</dbReference>
<sequence length="1520" mass="171930">MQNDSEKKRPTVSDSCLEEDDQISSPDDTLVKKIEEAITHKPQEQVLRSALETVLQEASTDQRAFLFVRDICLVSLADAVEDDVIDKEPRVSVDLTNSEKRQHLTITSSKFRPESCLLSPHKLQSSEYTSTKSPNEKLRFLMPGSVEKEKAGQSRNDMIPLWMQYLATEEQSSISNITVIFSGDSVPEGYTKIERTPSGLRADLSRGGRGLFAYLCVSKELDSEKAPISEVLVTYPERGEYAPTDYELVQRRGIPLNLNTGTNGEKVYLFVKRSWTTSITDIKILFPKKGDKIPYGYLIVDKTPDGHSADLNMNSGGTEVVLCYRKKFQNLTRYRESWLHSLGIHSSAHEYFDQVASPGKEPFKEPRSMKHETYSFAGTSLDFDGAVDRYMYPLMVACYWRNGNLAEAAVEAVSSCLEIGVFDQGLPSQHNLHLESIAAAISSMCLQGITSRFAIVLPFFRKIIRKSPDGISAPILHSLLTTLTCIGEYDMSLIKAIDDELVYKIMNQLEQEQCIRYIEKSLPVHVFSQSISESMRDITLTCIDDIVQGIEIAKKVERFFVSHGTINSSRFCDDLCSVMKKSEHSIAEINAFHLIVTLSKSVIRKGLLAGNGVSFSSNNSSSGSTITSPVPINANHTFGEQHTASEREQNACISSLRSLNVALLAAGARTREDRLFGHLIRRVVFSAINSICLVPSPDVFRANLTLISTLWTHYRRHLKIEIALLFENMLLRILRSGSSLAWSYQMEIMHVLTPLFQLPHNVVELFANFDMNRQFVQQWKIFEHCCAVFCSIAEGNSQQSVLVENDGANTALKLQLQAMETISAIARSVMDVSGHAHLISRDARTRHLSIVKGGWEPDEGSEEFSGETRQLQGPNEISKIDLISPADQVGDQLPELRTRVFHGLKPSASIRMHNEIQKKNQQTLKRAMEIASTKGLCKAIGYLCAMNFLEETPKEISSFLRIYHDFFDEADIGDYLGEGDEDLKVQIRLTYVRAMSFEGMTLVESLRHFLTNGGFRLPGEAQKIERMVDAFAQSYFQDSTGYFSSADTAMILSYSIIMLNTDLHNPQVKKNKMSKEQFIKNNRGIDNGRDFPRRFLEEIYDEILHQPIKIVGSRSMLSNAPKPRDLISLVDLNTEKFRSMLARGAAQSEELMKDLSRTFYTFSFAGIDTSISPDLIKILFERVWFYFLALSTSILSDKQSDLSMIMQCLDLLRFSISSCLFLGMDIERQAFCNILSKLQISVSSGSETRSRGLFGLEDSETSQSREELIKQSKLWMSSIESAALDNDPWRVMGDLHILVNKLKDSIQRRQKFELLKSLYKRINRSNFYLKHSTQFLFEGDLIKRCRSRQRYQTYRFFLFNDQLLYADKSISGTWNPHNSLRLKLTRICDIPDSVLCKNAFHVINPVKSFIVHAENPSAKSEWMRLIEHATAKLASKTSRSVKKSTEQSDNVDLPTSYPEALQTYASRDSLSQPLVSPISFSNLDTIRKNTLYDGSLTRTAARQENFLLHNMDGFVKAMPH</sequence>
<dbReference type="InterPro" id="IPR000904">
    <property type="entry name" value="Sec7_dom"/>
</dbReference>
<dbReference type="InterPro" id="IPR001849">
    <property type="entry name" value="PH_domain"/>
</dbReference>
<reference evidence="5" key="1">
    <citation type="journal article" date="2011" name="PLoS Biol.">
        <title>Gene gain and loss during evolution of obligate parasitism in the white rust pathogen of Arabidopsis thaliana.</title>
        <authorList>
            <person name="Kemen E."/>
            <person name="Gardiner A."/>
            <person name="Schultz-Larsen T."/>
            <person name="Kemen A.C."/>
            <person name="Balmuth A.L."/>
            <person name="Robert-Seilaniantz A."/>
            <person name="Bailey K."/>
            <person name="Holub E."/>
            <person name="Studholme D.J."/>
            <person name="Maclean D."/>
            <person name="Jones J.D."/>
        </authorList>
    </citation>
    <scope>NUCLEOTIDE SEQUENCE</scope>
</reference>
<dbReference type="SMART" id="SM00222">
    <property type="entry name" value="Sec7"/>
    <property type="match status" value="1"/>
</dbReference>
<dbReference type="SUPFAM" id="SSF50729">
    <property type="entry name" value="PH domain-like"/>
    <property type="match status" value="1"/>
</dbReference>
<evidence type="ECO:0000259" key="4">
    <source>
        <dbReference type="PROSITE" id="PS51498"/>
    </source>
</evidence>
<dbReference type="GO" id="GO:0000813">
    <property type="term" value="C:ESCRT I complex"/>
    <property type="evidence" value="ECO:0007669"/>
    <property type="project" value="InterPro"/>
</dbReference>
<dbReference type="HOGENOM" id="CLU_003958_0_0_1"/>
<dbReference type="PANTHER" id="PTHR10663:SF395">
    <property type="entry name" value="SEC7 DOMAIN CONTAINING PROTEIN"/>
    <property type="match status" value="1"/>
</dbReference>
<dbReference type="InterPro" id="IPR035999">
    <property type="entry name" value="Sec7_dom_sf"/>
</dbReference>